<organism evidence="3 4">
    <name type="scientific">Liquorilactobacillus capillatus DSM 19910</name>
    <dbReference type="NCBI Taxonomy" id="1423731"/>
    <lineage>
        <taxon>Bacteria</taxon>
        <taxon>Bacillati</taxon>
        <taxon>Bacillota</taxon>
        <taxon>Bacilli</taxon>
        <taxon>Lactobacillales</taxon>
        <taxon>Lactobacillaceae</taxon>
        <taxon>Liquorilactobacillus</taxon>
    </lineage>
</organism>
<evidence type="ECO:0000313" key="4">
    <source>
        <dbReference type="Proteomes" id="UP000051621"/>
    </source>
</evidence>
<dbReference type="STRING" id="1423731.FC81_GL001233"/>
<evidence type="ECO:0000259" key="2">
    <source>
        <dbReference type="SMART" id="SM00829"/>
    </source>
</evidence>
<name>A0A0R1LZG3_9LACO</name>
<dbReference type="SUPFAM" id="SSF50129">
    <property type="entry name" value="GroES-like"/>
    <property type="match status" value="1"/>
</dbReference>
<dbReference type="InterPro" id="IPR051603">
    <property type="entry name" value="Zinc-ADH_QOR/CCCR"/>
</dbReference>
<keyword evidence="1" id="KW-0521">NADP</keyword>
<evidence type="ECO:0000256" key="1">
    <source>
        <dbReference type="ARBA" id="ARBA00022857"/>
    </source>
</evidence>
<dbReference type="CDD" id="cd05289">
    <property type="entry name" value="MDR_like_2"/>
    <property type="match status" value="1"/>
</dbReference>
<feature type="domain" description="Enoyl reductase (ER)" evidence="2">
    <location>
        <begin position="10"/>
        <end position="295"/>
    </location>
</feature>
<dbReference type="InterPro" id="IPR011032">
    <property type="entry name" value="GroES-like_sf"/>
</dbReference>
<dbReference type="PANTHER" id="PTHR44154">
    <property type="entry name" value="QUINONE OXIDOREDUCTASE"/>
    <property type="match status" value="1"/>
</dbReference>
<dbReference type="GO" id="GO:0016491">
    <property type="term" value="F:oxidoreductase activity"/>
    <property type="evidence" value="ECO:0007669"/>
    <property type="project" value="InterPro"/>
</dbReference>
<keyword evidence="4" id="KW-1185">Reference proteome</keyword>
<proteinExistence type="predicted"/>
<dbReference type="InterPro" id="IPR020843">
    <property type="entry name" value="ER"/>
</dbReference>
<dbReference type="RefSeq" id="WP_057744085.1">
    <property type="nucleotide sequence ID" value="NZ_AZEF01000027.1"/>
</dbReference>
<protein>
    <submittedName>
        <fullName evidence="3">Zinc-binding oxidoreductase</fullName>
    </submittedName>
</protein>
<dbReference type="Proteomes" id="UP000051621">
    <property type="component" value="Unassembled WGS sequence"/>
</dbReference>
<dbReference type="AlphaFoldDB" id="A0A0R1LZG3"/>
<comment type="caution">
    <text evidence="3">The sequence shown here is derived from an EMBL/GenBank/DDBJ whole genome shotgun (WGS) entry which is preliminary data.</text>
</comment>
<dbReference type="Pfam" id="PF08240">
    <property type="entry name" value="ADH_N"/>
    <property type="match status" value="1"/>
</dbReference>
<dbReference type="PANTHER" id="PTHR44154:SF1">
    <property type="entry name" value="QUINONE OXIDOREDUCTASE"/>
    <property type="match status" value="1"/>
</dbReference>
<accession>A0A0R1LZG3</accession>
<dbReference type="SUPFAM" id="SSF51735">
    <property type="entry name" value="NAD(P)-binding Rossmann-fold domains"/>
    <property type="match status" value="1"/>
</dbReference>
<dbReference type="InterPro" id="IPR013154">
    <property type="entry name" value="ADH-like_N"/>
</dbReference>
<dbReference type="EMBL" id="AZEF01000027">
    <property type="protein sequence ID" value="KRL01094.1"/>
    <property type="molecule type" value="Genomic_DNA"/>
</dbReference>
<evidence type="ECO:0000313" key="3">
    <source>
        <dbReference type="EMBL" id="KRL01094.1"/>
    </source>
</evidence>
<dbReference type="SMART" id="SM00829">
    <property type="entry name" value="PKS_ER"/>
    <property type="match status" value="1"/>
</dbReference>
<dbReference type="OrthoDB" id="9792162at2"/>
<dbReference type="PATRIC" id="fig|1423731.3.peg.1266"/>
<dbReference type="InterPro" id="IPR036291">
    <property type="entry name" value="NAD(P)-bd_dom_sf"/>
</dbReference>
<dbReference type="Pfam" id="PF13602">
    <property type="entry name" value="ADH_zinc_N_2"/>
    <property type="match status" value="1"/>
</dbReference>
<dbReference type="Gene3D" id="3.90.180.10">
    <property type="entry name" value="Medium-chain alcohol dehydrogenases, catalytic domain"/>
    <property type="match status" value="1"/>
</dbReference>
<dbReference type="Gene3D" id="3.40.50.720">
    <property type="entry name" value="NAD(P)-binding Rossmann-like Domain"/>
    <property type="match status" value="1"/>
</dbReference>
<reference evidence="3 4" key="1">
    <citation type="journal article" date="2015" name="Genome Announc.">
        <title>Expanding the biotechnology potential of lactobacilli through comparative genomics of 213 strains and associated genera.</title>
        <authorList>
            <person name="Sun Z."/>
            <person name="Harris H.M."/>
            <person name="McCann A."/>
            <person name="Guo C."/>
            <person name="Argimon S."/>
            <person name="Zhang W."/>
            <person name="Yang X."/>
            <person name="Jeffery I.B."/>
            <person name="Cooney J.C."/>
            <person name="Kagawa T.F."/>
            <person name="Liu W."/>
            <person name="Song Y."/>
            <person name="Salvetti E."/>
            <person name="Wrobel A."/>
            <person name="Rasinkangas P."/>
            <person name="Parkhill J."/>
            <person name="Rea M.C."/>
            <person name="O'Sullivan O."/>
            <person name="Ritari J."/>
            <person name="Douillard F.P."/>
            <person name="Paul Ross R."/>
            <person name="Yang R."/>
            <person name="Briner A.E."/>
            <person name="Felis G.E."/>
            <person name="de Vos W.M."/>
            <person name="Barrangou R."/>
            <person name="Klaenhammer T.R."/>
            <person name="Caufield P.W."/>
            <person name="Cui Y."/>
            <person name="Zhang H."/>
            <person name="O'Toole P.W."/>
        </authorList>
    </citation>
    <scope>NUCLEOTIDE SEQUENCE [LARGE SCALE GENOMIC DNA]</scope>
    <source>
        <strain evidence="3 4">DSM 19910</strain>
    </source>
</reference>
<sequence>MYAIQMKDYGDVDVLVSVQVPLPKLKPKQVLLKQHAVAIDPYDVGFRAGLKGREKVPPLVAGSSAAGEIVQVGEAVTEFKVGERVAASPHLRCYAEYVAIGQSQLAHIPQNVTYQQAVACALGVQTAYQIVHDELKLTEKERVLIHGGSGSVGFAAIQFARQYHPKEIYTTASGKGAIFLRQFDKQLQVIDYRGEDFKNVVPPVDKIIDTIGGQNLKDSLAVLKPNGKLISTVSDDADTRVQLYFLKSKGKKLEAVLNQVSTGSFYVKIAESAPFTVTNLRKFHQTKHAVGKLVLTFD</sequence>
<gene>
    <name evidence="3" type="ORF">FC81_GL001233</name>
</gene>